<evidence type="ECO:0000313" key="1">
    <source>
        <dbReference type="EMBL" id="JAD41066.1"/>
    </source>
</evidence>
<sequence length="36" mass="4114">MRYCVTINSVKDWSLTHISILPSVKDVIMILCYVTA</sequence>
<protein>
    <submittedName>
        <fullName evidence="1">Uncharacterized protein</fullName>
    </submittedName>
</protein>
<reference evidence="1" key="2">
    <citation type="journal article" date="2015" name="Data Brief">
        <title>Shoot transcriptome of the giant reed, Arundo donax.</title>
        <authorList>
            <person name="Barrero R.A."/>
            <person name="Guerrero F.D."/>
            <person name="Moolhuijzen P."/>
            <person name="Goolsby J.A."/>
            <person name="Tidwell J."/>
            <person name="Bellgard S.E."/>
            <person name="Bellgard M.I."/>
        </authorList>
    </citation>
    <scope>NUCLEOTIDE SEQUENCE</scope>
    <source>
        <tissue evidence="1">Shoot tissue taken approximately 20 cm above the soil surface</tissue>
    </source>
</reference>
<reference evidence="1" key="1">
    <citation type="submission" date="2014-09" db="EMBL/GenBank/DDBJ databases">
        <authorList>
            <person name="Magalhaes I.L.F."/>
            <person name="Oliveira U."/>
            <person name="Santos F.R."/>
            <person name="Vidigal T.H.D.A."/>
            <person name="Brescovit A.D."/>
            <person name="Santos A.J."/>
        </authorList>
    </citation>
    <scope>NUCLEOTIDE SEQUENCE</scope>
    <source>
        <tissue evidence="1">Shoot tissue taken approximately 20 cm above the soil surface</tissue>
    </source>
</reference>
<dbReference type="EMBL" id="GBRH01256829">
    <property type="protein sequence ID" value="JAD41066.1"/>
    <property type="molecule type" value="Transcribed_RNA"/>
</dbReference>
<name>A0A0A8ZQK1_ARUDO</name>
<dbReference type="AlphaFoldDB" id="A0A0A8ZQK1"/>
<organism evidence="1">
    <name type="scientific">Arundo donax</name>
    <name type="common">Giant reed</name>
    <name type="synonym">Donax arundinaceus</name>
    <dbReference type="NCBI Taxonomy" id="35708"/>
    <lineage>
        <taxon>Eukaryota</taxon>
        <taxon>Viridiplantae</taxon>
        <taxon>Streptophyta</taxon>
        <taxon>Embryophyta</taxon>
        <taxon>Tracheophyta</taxon>
        <taxon>Spermatophyta</taxon>
        <taxon>Magnoliopsida</taxon>
        <taxon>Liliopsida</taxon>
        <taxon>Poales</taxon>
        <taxon>Poaceae</taxon>
        <taxon>PACMAD clade</taxon>
        <taxon>Arundinoideae</taxon>
        <taxon>Arundineae</taxon>
        <taxon>Arundo</taxon>
    </lineage>
</organism>
<accession>A0A0A8ZQK1</accession>
<proteinExistence type="predicted"/>